<evidence type="ECO:0000313" key="2">
    <source>
        <dbReference type="Proteomes" id="UP000199595"/>
    </source>
</evidence>
<dbReference type="RefSeq" id="WP_139171003.1">
    <property type="nucleotide sequence ID" value="NZ_FNNJ01000030.1"/>
</dbReference>
<dbReference type="STRING" id="762486.SAMN05444411_1303"/>
<proteinExistence type="predicted"/>
<accession>A0A1H3HBZ5</accession>
<protein>
    <submittedName>
        <fullName evidence="1">Uncharacterized protein</fullName>
    </submittedName>
</protein>
<name>A0A1H3HBZ5_9FLAO</name>
<organism evidence="1 2">
    <name type="scientific">Lutibacter oricola</name>
    <dbReference type="NCBI Taxonomy" id="762486"/>
    <lineage>
        <taxon>Bacteria</taxon>
        <taxon>Pseudomonadati</taxon>
        <taxon>Bacteroidota</taxon>
        <taxon>Flavobacteriia</taxon>
        <taxon>Flavobacteriales</taxon>
        <taxon>Flavobacteriaceae</taxon>
        <taxon>Lutibacter</taxon>
    </lineage>
</organism>
<sequence length="199" mass="23781">MRKTKNILIFLFSLFYLFGCGQEKIDPNFEQKVFIELLPKIVDSMFVDIRPIPPPPKEIRNEKNTKIKLQKWKEYKINYFKDKPKYNTEFIIAIEEEIEKWENISSSKVDFEKIKNTKKFIFKPRKEFPQGIDIWKERLKYNFAGVFSFSRIEFDKQKLYGKLWVNYGCGGLCGQGGIVYIKKHNGNWEIEKIEILEVS</sequence>
<dbReference type="AlphaFoldDB" id="A0A1H3HBZ5"/>
<dbReference type="EMBL" id="FNNJ01000030">
    <property type="protein sequence ID" value="SDY12139.1"/>
    <property type="molecule type" value="Genomic_DNA"/>
</dbReference>
<reference evidence="1 2" key="1">
    <citation type="submission" date="2016-10" db="EMBL/GenBank/DDBJ databases">
        <authorList>
            <person name="de Groot N.N."/>
        </authorList>
    </citation>
    <scope>NUCLEOTIDE SEQUENCE [LARGE SCALE GENOMIC DNA]</scope>
    <source>
        <strain evidence="1 2">DSM 24956</strain>
    </source>
</reference>
<evidence type="ECO:0000313" key="1">
    <source>
        <dbReference type="EMBL" id="SDY12139.1"/>
    </source>
</evidence>
<dbReference type="Proteomes" id="UP000199595">
    <property type="component" value="Unassembled WGS sequence"/>
</dbReference>
<keyword evidence="2" id="KW-1185">Reference proteome</keyword>
<gene>
    <name evidence="1" type="ORF">SAMN05444411_1303</name>
</gene>
<dbReference type="OrthoDB" id="1048413at2"/>